<dbReference type="Proteomes" id="UP000682416">
    <property type="component" value="Chromosome"/>
</dbReference>
<reference evidence="1" key="1">
    <citation type="submission" date="2021-05" db="EMBL/GenBank/DDBJ databases">
        <authorList>
            <person name="Kaiqin L."/>
            <person name="Jian G."/>
        </authorList>
    </citation>
    <scope>NUCLEOTIDE SEQUENCE</scope>
    <source>
        <strain evidence="1">HDS5</strain>
    </source>
</reference>
<evidence type="ECO:0000313" key="2">
    <source>
        <dbReference type="Proteomes" id="UP000682416"/>
    </source>
</evidence>
<dbReference type="KEGG" id="nec:KGD82_00240"/>
<accession>A0A975QKW2</accession>
<gene>
    <name evidence="1" type="ORF">KGD82_00240</name>
</gene>
<sequence>MALHLRLVVHHVLATDAPVGPPPRNPLARLALVSLAGAVGSVGLLGVAVFGGLERADAVSEPSAAGTEVENSLIRISPHEARVVTGELGDQLQLRADIEMHGSERPVSVFDAVKAVVVNIEPAGKRTEHPTVLFQRMPDGIVSHLQPHMPEKDAIISWDLPDGVDPDTIEDLVVTVHEVERLEARGGGGVLWPSDKKLAGAVTVPLEGSGR</sequence>
<evidence type="ECO:0000313" key="1">
    <source>
        <dbReference type="EMBL" id="QVJ01625.1"/>
    </source>
</evidence>
<protein>
    <submittedName>
        <fullName evidence="1">Uncharacterized protein</fullName>
    </submittedName>
</protein>
<proteinExistence type="predicted"/>
<dbReference type="AlphaFoldDB" id="A0A975QKW2"/>
<name>A0A975QKW2_9ACTN</name>
<keyword evidence="2" id="KW-1185">Reference proteome</keyword>
<organism evidence="1 2">
    <name type="scientific">Nocardiopsis eucommiae</name>
    <dbReference type="NCBI Taxonomy" id="2831970"/>
    <lineage>
        <taxon>Bacteria</taxon>
        <taxon>Bacillati</taxon>
        <taxon>Actinomycetota</taxon>
        <taxon>Actinomycetes</taxon>
        <taxon>Streptosporangiales</taxon>
        <taxon>Nocardiopsidaceae</taxon>
        <taxon>Nocardiopsis</taxon>
    </lineage>
</organism>
<dbReference type="EMBL" id="CP074402">
    <property type="protein sequence ID" value="QVJ01625.1"/>
    <property type="molecule type" value="Genomic_DNA"/>
</dbReference>